<evidence type="ECO:0000313" key="2">
    <source>
        <dbReference type="Proteomes" id="UP000078406"/>
    </source>
</evidence>
<evidence type="ECO:0008006" key="3">
    <source>
        <dbReference type="Google" id="ProtNLM"/>
    </source>
</evidence>
<dbReference type="AlphaFoldDB" id="A0A177XWT7"/>
<gene>
    <name evidence="1" type="ORF">APB76_18810</name>
</gene>
<dbReference type="EMBL" id="LLEI02000064">
    <property type="protein sequence ID" value="OAJ92735.1"/>
    <property type="molecule type" value="Genomic_DNA"/>
</dbReference>
<proteinExistence type="predicted"/>
<evidence type="ECO:0000313" key="1">
    <source>
        <dbReference type="EMBL" id="OAJ92735.1"/>
    </source>
</evidence>
<organism evidence="1 2">
    <name type="scientific">Vibrio bivalvicida</name>
    <dbReference type="NCBI Taxonomy" id="1276888"/>
    <lineage>
        <taxon>Bacteria</taxon>
        <taxon>Pseudomonadati</taxon>
        <taxon>Pseudomonadota</taxon>
        <taxon>Gammaproteobacteria</taxon>
        <taxon>Vibrionales</taxon>
        <taxon>Vibrionaceae</taxon>
        <taxon>Vibrio</taxon>
        <taxon>Vibrio oreintalis group</taxon>
    </lineage>
</organism>
<dbReference type="Proteomes" id="UP000078406">
    <property type="component" value="Unassembled WGS sequence"/>
</dbReference>
<dbReference type="InterPro" id="IPR011008">
    <property type="entry name" value="Dimeric_a/b-barrel"/>
</dbReference>
<protein>
    <recommendedName>
        <fullName evidence="3">ABM domain-containing protein</fullName>
    </recommendedName>
</protein>
<accession>A0A177XWT7</accession>
<dbReference type="RefSeq" id="WP_054962301.1">
    <property type="nucleotide sequence ID" value="NZ_LLEI02000064.1"/>
</dbReference>
<name>A0A177XWT7_9VIBR</name>
<sequence length="106" mass="12118">MKSVIEIVRFKLLESATSEQLVSASEQSQKFVSSLEGFEYRSLSFDKDSNTWTDVVYWNSMENAQAAGKQFMSCEDCQPLMALIDPESVIMQHQTIMMSDLAEKYQ</sequence>
<comment type="caution">
    <text evidence="1">The sequence shown here is derived from an EMBL/GenBank/DDBJ whole genome shotgun (WGS) entry which is preliminary data.</text>
</comment>
<reference evidence="1 2" key="1">
    <citation type="journal article" date="2016" name="Syst. Appl. Microbiol.">
        <title>Vibrio bivalvicida sp. nov., a novel larval pathogen for bivalve molluscs reared in a hatchery.</title>
        <authorList>
            <person name="Dubert J."/>
            <person name="Romalde J.L."/>
            <person name="Prado S."/>
            <person name="Barja J.L."/>
        </authorList>
    </citation>
    <scope>NUCLEOTIDE SEQUENCE [LARGE SCALE GENOMIC DNA]</scope>
    <source>
        <strain evidence="1 2">605</strain>
    </source>
</reference>
<dbReference type="SUPFAM" id="SSF54909">
    <property type="entry name" value="Dimeric alpha+beta barrel"/>
    <property type="match status" value="1"/>
</dbReference>